<dbReference type="Proteomes" id="UP000184251">
    <property type="component" value="Unassembled WGS sequence"/>
</dbReference>
<evidence type="ECO:0000256" key="1">
    <source>
        <dbReference type="ARBA" id="ARBA00006227"/>
    </source>
</evidence>
<comment type="subunit">
    <text evidence="5">Part of the 50S ribosomal subunit.</text>
</comment>
<dbReference type="Pfam" id="PF00572">
    <property type="entry name" value="Ribosomal_L13"/>
    <property type="match status" value="1"/>
</dbReference>
<dbReference type="PIRSF" id="PIRSF002181">
    <property type="entry name" value="Ribosomal_L13"/>
    <property type="match status" value="1"/>
</dbReference>
<dbReference type="HAMAP" id="MF_01366">
    <property type="entry name" value="Ribosomal_uL13"/>
    <property type="match status" value="1"/>
</dbReference>
<evidence type="ECO:0000313" key="8">
    <source>
        <dbReference type="EMBL" id="SHF02695.1"/>
    </source>
</evidence>
<evidence type="ECO:0000256" key="7">
    <source>
        <dbReference type="RuleBase" id="RU003878"/>
    </source>
</evidence>
<dbReference type="AlphaFoldDB" id="A0A1M4YAG3"/>
<dbReference type="Gene3D" id="3.90.1180.10">
    <property type="entry name" value="Ribosomal protein L13"/>
    <property type="match status" value="1"/>
</dbReference>
<protein>
    <recommendedName>
        <fullName evidence="4 5">Large ribosomal subunit protein uL13</fullName>
    </recommendedName>
</protein>
<dbReference type="NCBIfam" id="TIGR01066">
    <property type="entry name" value="rplM_bact"/>
    <property type="match status" value="1"/>
</dbReference>
<evidence type="ECO:0000256" key="2">
    <source>
        <dbReference type="ARBA" id="ARBA00022980"/>
    </source>
</evidence>
<dbReference type="InterPro" id="IPR023563">
    <property type="entry name" value="Ribosomal_uL13_CS"/>
</dbReference>
<dbReference type="SUPFAM" id="SSF52161">
    <property type="entry name" value="Ribosomal protein L13"/>
    <property type="match status" value="1"/>
</dbReference>
<comment type="function">
    <text evidence="5 7">This protein is one of the early assembly proteins of the 50S ribosomal subunit, although it is not seen to bind rRNA by itself. It is important during the early stages of 50S assembly.</text>
</comment>
<dbReference type="InterPro" id="IPR005823">
    <property type="entry name" value="Ribosomal_uL13_bac-type"/>
</dbReference>
<dbReference type="PROSITE" id="PS00783">
    <property type="entry name" value="RIBOSOMAL_L13"/>
    <property type="match status" value="1"/>
</dbReference>
<organism evidence="8 9">
    <name type="scientific">Alkalibacter saccharofermentans DSM 14828</name>
    <dbReference type="NCBI Taxonomy" id="1120975"/>
    <lineage>
        <taxon>Bacteria</taxon>
        <taxon>Bacillati</taxon>
        <taxon>Bacillota</taxon>
        <taxon>Clostridia</taxon>
        <taxon>Eubacteriales</taxon>
        <taxon>Eubacteriaceae</taxon>
        <taxon>Alkalibacter</taxon>
    </lineage>
</organism>
<evidence type="ECO:0000256" key="4">
    <source>
        <dbReference type="ARBA" id="ARBA00035201"/>
    </source>
</evidence>
<accession>A0A1M4YAG3</accession>
<dbReference type="InterPro" id="IPR036899">
    <property type="entry name" value="Ribosomal_uL13_sf"/>
</dbReference>
<evidence type="ECO:0000256" key="6">
    <source>
        <dbReference type="RuleBase" id="RU003877"/>
    </source>
</evidence>
<dbReference type="PANTHER" id="PTHR11545">
    <property type="entry name" value="RIBOSOMAL PROTEIN L13"/>
    <property type="match status" value="1"/>
</dbReference>
<evidence type="ECO:0000313" key="9">
    <source>
        <dbReference type="Proteomes" id="UP000184251"/>
    </source>
</evidence>
<dbReference type="GO" id="GO:0003735">
    <property type="term" value="F:structural constituent of ribosome"/>
    <property type="evidence" value="ECO:0007669"/>
    <property type="project" value="InterPro"/>
</dbReference>
<reference evidence="8 9" key="1">
    <citation type="submission" date="2016-11" db="EMBL/GenBank/DDBJ databases">
        <authorList>
            <person name="Jaros S."/>
            <person name="Januszkiewicz K."/>
            <person name="Wedrychowicz H."/>
        </authorList>
    </citation>
    <scope>NUCLEOTIDE SEQUENCE [LARGE SCALE GENOMIC DNA]</scope>
    <source>
        <strain evidence="8 9">DSM 14828</strain>
    </source>
</reference>
<dbReference type="RefSeq" id="WP_073271076.1">
    <property type="nucleotide sequence ID" value="NZ_FQTU01000012.1"/>
</dbReference>
<sequence length="147" mass="16634">MNARSTVMAKSGEVERKWFVVDADGKTLGRLASEVAKILRGKNKPIYTPHVDTGDFVIVINAEKIVLTGKKLDQKMYRRHSGYIGGMKEMSYRKLLAEKPEFVIEKAVKGMLPHNILGRQMFKKLKVYKGSEHPHAAQKPEVLELNV</sequence>
<gene>
    <name evidence="5 7" type="primary">rplM</name>
    <name evidence="8" type="ORF">SAMN02746064_01717</name>
</gene>
<dbReference type="CDD" id="cd00392">
    <property type="entry name" value="Ribosomal_L13"/>
    <property type="match status" value="1"/>
</dbReference>
<dbReference type="FunFam" id="3.90.1180.10:FF:000001">
    <property type="entry name" value="50S ribosomal protein L13"/>
    <property type="match status" value="1"/>
</dbReference>
<evidence type="ECO:0000256" key="5">
    <source>
        <dbReference type="HAMAP-Rule" id="MF_01366"/>
    </source>
</evidence>
<dbReference type="PANTHER" id="PTHR11545:SF2">
    <property type="entry name" value="LARGE RIBOSOMAL SUBUNIT PROTEIN UL13M"/>
    <property type="match status" value="1"/>
</dbReference>
<dbReference type="GO" id="GO:0003729">
    <property type="term" value="F:mRNA binding"/>
    <property type="evidence" value="ECO:0007669"/>
    <property type="project" value="UniProtKB-ARBA"/>
</dbReference>
<dbReference type="EMBL" id="FQTU01000012">
    <property type="protein sequence ID" value="SHF02695.1"/>
    <property type="molecule type" value="Genomic_DNA"/>
</dbReference>
<dbReference type="OrthoDB" id="9801330at2"/>
<keyword evidence="2 5" id="KW-0689">Ribosomal protein</keyword>
<dbReference type="GO" id="GO:0006412">
    <property type="term" value="P:translation"/>
    <property type="evidence" value="ECO:0007669"/>
    <property type="project" value="UniProtKB-UniRule"/>
</dbReference>
<keyword evidence="3 5" id="KW-0687">Ribonucleoprotein</keyword>
<dbReference type="InterPro" id="IPR005822">
    <property type="entry name" value="Ribosomal_uL13"/>
</dbReference>
<name>A0A1M4YAG3_9FIRM</name>
<dbReference type="GO" id="GO:0017148">
    <property type="term" value="P:negative regulation of translation"/>
    <property type="evidence" value="ECO:0007669"/>
    <property type="project" value="TreeGrafter"/>
</dbReference>
<dbReference type="STRING" id="1120975.SAMN02746064_01717"/>
<dbReference type="GO" id="GO:0022625">
    <property type="term" value="C:cytosolic large ribosomal subunit"/>
    <property type="evidence" value="ECO:0007669"/>
    <property type="project" value="TreeGrafter"/>
</dbReference>
<proteinExistence type="inferred from homology"/>
<keyword evidence="9" id="KW-1185">Reference proteome</keyword>
<comment type="similarity">
    <text evidence="1 5 6">Belongs to the universal ribosomal protein uL13 family.</text>
</comment>
<evidence type="ECO:0000256" key="3">
    <source>
        <dbReference type="ARBA" id="ARBA00023274"/>
    </source>
</evidence>